<evidence type="ECO:0000259" key="1">
    <source>
        <dbReference type="Pfam" id="PF00534"/>
    </source>
</evidence>
<dbReference type="SUPFAM" id="SSF53756">
    <property type="entry name" value="UDP-Glycosyltransferase/glycogen phosphorylase"/>
    <property type="match status" value="1"/>
</dbReference>
<keyword evidence="3" id="KW-0328">Glycosyltransferase</keyword>
<dbReference type="EC" id="2.4.-.-" evidence="3"/>
<keyword evidence="3" id="KW-0808">Transferase</keyword>
<evidence type="ECO:0000259" key="2">
    <source>
        <dbReference type="Pfam" id="PF13439"/>
    </source>
</evidence>
<dbReference type="PANTHER" id="PTHR12526:SF627">
    <property type="entry name" value="D-RHAMNOSYLTRANSFERASE WBPZ"/>
    <property type="match status" value="1"/>
</dbReference>
<proteinExistence type="predicted"/>
<feature type="domain" description="Glycosyl transferase family 1" evidence="1">
    <location>
        <begin position="190"/>
        <end position="343"/>
    </location>
</feature>
<dbReference type="Gene3D" id="3.40.50.2000">
    <property type="entry name" value="Glycogen Phosphorylase B"/>
    <property type="match status" value="2"/>
</dbReference>
<dbReference type="RefSeq" id="WP_259660466.1">
    <property type="nucleotide sequence ID" value="NZ_JAHXRI010000006.1"/>
</dbReference>
<reference evidence="3" key="1">
    <citation type="submission" date="2021-07" db="EMBL/GenBank/DDBJ databases">
        <title>New genus and species of the family Alcaligenaceae.</title>
        <authorList>
            <person name="Hahn M.W."/>
        </authorList>
    </citation>
    <scope>NUCLEOTIDE SEQUENCE</scope>
    <source>
        <strain evidence="3">LF4-65</strain>
    </source>
</reference>
<evidence type="ECO:0000313" key="4">
    <source>
        <dbReference type="Proteomes" id="UP000739565"/>
    </source>
</evidence>
<evidence type="ECO:0000313" key="3">
    <source>
        <dbReference type="EMBL" id="MBZ1350067.1"/>
    </source>
</evidence>
<dbReference type="Proteomes" id="UP000739565">
    <property type="component" value="Unassembled WGS sequence"/>
</dbReference>
<keyword evidence="4" id="KW-1185">Reference proteome</keyword>
<name>A0A953N9A5_9BURK</name>
<dbReference type="EMBL" id="JAHXRI010000006">
    <property type="protein sequence ID" value="MBZ1350067.1"/>
    <property type="molecule type" value="Genomic_DNA"/>
</dbReference>
<comment type="caution">
    <text evidence="3">The sequence shown here is derived from an EMBL/GenBank/DDBJ whole genome shotgun (WGS) entry which is preliminary data.</text>
</comment>
<sequence>MRVLHVLKTYFPDTYGGIEQVVHTIAGHTTPLGIENRVLVLTPGQPRTDIAPAGYEIRRYKRDLYVASTGFSVSFLTHFKQEAAWADVMHMHFPWPFADLSYLYAGVKKPSLISYHSDVVNQVQLNKLYAPLRDRYLAKMQTIVAASPGIMQSSPVLQKFKDKTQLITYGIEHFDQLPETDPEVKSWRQQFGERFFLFLGALRYYKGLHVLLDALKGRDYPTVIVGRGDQHDALQKQARELGLKNLHFVPEVTNEQKRSIMRAAYGFVFPSHIASEAFGIVLAEAAQQGTPMITCEIGTGTSYVNKHGETGLVVPPSDAVAFGQAMDSFWHDPQRVARWRAGALQRYRDTFMAETMAQKYVGVYKSLLKH</sequence>
<organism evidence="3 4">
    <name type="scientific">Zwartia hollandica</name>
    <dbReference type="NCBI Taxonomy" id="324606"/>
    <lineage>
        <taxon>Bacteria</taxon>
        <taxon>Pseudomonadati</taxon>
        <taxon>Pseudomonadota</taxon>
        <taxon>Betaproteobacteria</taxon>
        <taxon>Burkholderiales</taxon>
        <taxon>Alcaligenaceae</taxon>
        <taxon>Zwartia</taxon>
    </lineage>
</organism>
<dbReference type="InterPro" id="IPR028098">
    <property type="entry name" value="Glyco_trans_4-like_N"/>
</dbReference>
<dbReference type="AlphaFoldDB" id="A0A953N9A5"/>
<accession>A0A953N9A5</accession>
<dbReference type="InterPro" id="IPR001296">
    <property type="entry name" value="Glyco_trans_1"/>
</dbReference>
<dbReference type="Pfam" id="PF00534">
    <property type="entry name" value="Glycos_transf_1"/>
    <property type="match status" value="1"/>
</dbReference>
<gene>
    <name evidence="3" type="ORF">KZZ10_05370</name>
</gene>
<dbReference type="PANTHER" id="PTHR12526">
    <property type="entry name" value="GLYCOSYLTRANSFERASE"/>
    <property type="match status" value="1"/>
</dbReference>
<protein>
    <submittedName>
        <fullName evidence="3">Glycosyltransferase</fullName>
        <ecNumber evidence="3">2.4.-.-</ecNumber>
    </submittedName>
</protein>
<feature type="domain" description="Glycosyltransferase subfamily 4-like N-terminal" evidence="2">
    <location>
        <begin position="15"/>
        <end position="152"/>
    </location>
</feature>
<dbReference type="GO" id="GO:0016757">
    <property type="term" value="F:glycosyltransferase activity"/>
    <property type="evidence" value="ECO:0007669"/>
    <property type="project" value="UniProtKB-KW"/>
</dbReference>
<dbReference type="Pfam" id="PF13439">
    <property type="entry name" value="Glyco_transf_4"/>
    <property type="match status" value="1"/>
</dbReference>